<dbReference type="Ensembl" id="ENSSAUT00010003002.1">
    <property type="protein sequence ID" value="ENSSAUP00010002824.1"/>
    <property type="gene ID" value="ENSSAUG00010001420.1"/>
</dbReference>
<dbReference type="Proteomes" id="UP000472265">
    <property type="component" value="Chromosome 10"/>
</dbReference>
<evidence type="ECO:0000259" key="1">
    <source>
        <dbReference type="PROSITE" id="PS50835"/>
    </source>
</evidence>
<dbReference type="Gene3D" id="2.60.40.10">
    <property type="entry name" value="Immunoglobulins"/>
    <property type="match status" value="1"/>
</dbReference>
<evidence type="ECO:0000313" key="2">
    <source>
        <dbReference type="Ensembl" id="ENSSAUP00010002824.1"/>
    </source>
</evidence>
<dbReference type="InterPro" id="IPR036179">
    <property type="entry name" value="Ig-like_dom_sf"/>
</dbReference>
<dbReference type="Pfam" id="PF07686">
    <property type="entry name" value="V-set"/>
    <property type="match status" value="1"/>
</dbReference>
<evidence type="ECO:0000313" key="3">
    <source>
        <dbReference type="Proteomes" id="UP000472265"/>
    </source>
</evidence>
<feature type="domain" description="Ig-like" evidence="1">
    <location>
        <begin position="1"/>
        <end position="93"/>
    </location>
</feature>
<accession>A0A671TLQ4</accession>
<protein>
    <recommendedName>
        <fullName evidence="1">Ig-like domain-containing protein</fullName>
    </recommendedName>
</protein>
<keyword evidence="3" id="KW-1185">Reference proteome</keyword>
<sequence>TCVVNVTQTSYQAEENHNITLEWTFTTTADTSPDSLYIFCEMKTDHKVLVPESRDQQFVGRVQWDKDVLRDGRLRLYVSRLRTEDSGQYLCDVRTNYGGDFGDCWLSVSGKSVDE</sequence>
<dbReference type="SUPFAM" id="SSF48726">
    <property type="entry name" value="Immunoglobulin"/>
    <property type="match status" value="1"/>
</dbReference>
<dbReference type="OMA" id="LYIFCEM"/>
<dbReference type="InterPro" id="IPR013783">
    <property type="entry name" value="Ig-like_fold"/>
</dbReference>
<reference evidence="2" key="3">
    <citation type="submission" date="2025-09" db="UniProtKB">
        <authorList>
            <consortium name="Ensembl"/>
        </authorList>
    </citation>
    <scope>IDENTIFICATION</scope>
</reference>
<dbReference type="AlphaFoldDB" id="A0A671TLQ4"/>
<reference evidence="2" key="2">
    <citation type="submission" date="2025-08" db="UniProtKB">
        <authorList>
            <consortium name="Ensembl"/>
        </authorList>
    </citation>
    <scope>IDENTIFICATION</scope>
</reference>
<proteinExistence type="predicted"/>
<dbReference type="PROSITE" id="PS50835">
    <property type="entry name" value="IG_LIKE"/>
    <property type="match status" value="1"/>
</dbReference>
<dbReference type="InParanoid" id="A0A671TLQ4"/>
<reference evidence="2" key="1">
    <citation type="submission" date="2021-04" db="EMBL/GenBank/DDBJ databases">
        <authorList>
            <consortium name="Wellcome Sanger Institute Data Sharing"/>
        </authorList>
    </citation>
    <scope>NUCLEOTIDE SEQUENCE [LARGE SCALE GENOMIC DNA]</scope>
</reference>
<name>A0A671TLQ4_SPAAU</name>
<organism evidence="2 3">
    <name type="scientific">Sparus aurata</name>
    <name type="common">Gilthead sea bream</name>
    <dbReference type="NCBI Taxonomy" id="8175"/>
    <lineage>
        <taxon>Eukaryota</taxon>
        <taxon>Metazoa</taxon>
        <taxon>Chordata</taxon>
        <taxon>Craniata</taxon>
        <taxon>Vertebrata</taxon>
        <taxon>Euteleostomi</taxon>
        <taxon>Actinopterygii</taxon>
        <taxon>Neopterygii</taxon>
        <taxon>Teleostei</taxon>
        <taxon>Neoteleostei</taxon>
        <taxon>Acanthomorphata</taxon>
        <taxon>Eupercaria</taxon>
        <taxon>Spariformes</taxon>
        <taxon>Sparidae</taxon>
        <taxon>Sparus</taxon>
    </lineage>
</organism>
<dbReference type="InterPro" id="IPR013106">
    <property type="entry name" value="Ig_V-set"/>
</dbReference>
<dbReference type="GeneTree" id="ENSGT01030000234775"/>
<dbReference type="InterPro" id="IPR007110">
    <property type="entry name" value="Ig-like_dom"/>
</dbReference>